<organism evidence="13">
    <name type="scientific">Brugia malayi</name>
    <name type="common">Filarial nematode worm</name>
    <dbReference type="NCBI Taxonomy" id="6279"/>
    <lineage>
        <taxon>Eukaryota</taxon>
        <taxon>Metazoa</taxon>
        <taxon>Ecdysozoa</taxon>
        <taxon>Nematoda</taxon>
        <taxon>Chromadorea</taxon>
        <taxon>Rhabditida</taxon>
        <taxon>Spirurina</taxon>
        <taxon>Spiruromorpha</taxon>
        <taxon>Filarioidea</taxon>
        <taxon>Onchocercidae</taxon>
        <taxon>Brugia</taxon>
    </lineage>
</organism>
<dbReference type="PRINTS" id="PR00075">
    <property type="entry name" value="FACDDSATRASE"/>
</dbReference>
<dbReference type="CDD" id="cd03505">
    <property type="entry name" value="Delta9-FADS-like"/>
    <property type="match status" value="1"/>
</dbReference>
<evidence type="ECO:0000256" key="8">
    <source>
        <dbReference type="ARBA" id="ARBA00023098"/>
    </source>
</evidence>
<evidence type="ECO:0000256" key="11">
    <source>
        <dbReference type="RuleBase" id="RU000581"/>
    </source>
</evidence>
<evidence type="ECO:0000256" key="2">
    <source>
        <dbReference type="ARBA" id="ARBA00009295"/>
    </source>
</evidence>
<comment type="domain">
    <text evidence="11">The histidine box domains are involved in binding the catalytic metal ions.</text>
</comment>
<evidence type="ECO:0000256" key="12">
    <source>
        <dbReference type="SAM" id="Phobius"/>
    </source>
</evidence>
<evidence type="ECO:0000256" key="3">
    <source>
        <dbReference type="ARBA" id="ARBA00022516"/>
    </source>
</evidence>
<feature type="transmembrane region" description="Helical" evidence="12">
    <location>
        <begin position="86"/>
        <end position="108"/>
    </location>
</feature>
<keyword evidence="7 11" id="KW-0560">Oxidoreductase</keyword>
<keyword evidence="5" id="KW-0276">Fatty acid metabolism</keyword>
<dbReference type="AlphaFoldDB" id="A0A1I9GC71"/>
<dbReference type="GO" id="GO:0005789">
    <property type="term" value="C:endoplasmic reticulum membrane"/>
    <property type="evidence" value="ECO:0007669"/>
    <property type="project" value="TreeGrafter"/>
</dbReference>
<evidence type="ECO:0000256" key="7">
    <source>
        <dbReference type="ARBA" id="ARBA00023002"/>
    </source>
</evidence>
<comment type="subcellular location">
    <subcellularLocation>
        <location evidence="1">Membrane</location>
        <topology evidence="1">Multi-pass membrane protein</topology>
    </subcellularLocation>
</comment>
<keyword evidence="10 11" id="KW-0275">Fatty acid biosynthesis</keyword>
<proteinExistence type="inferred from homology"/>
<comment type="cofactor">
    <cofactor evidence="11">
        <name>Fe(2+)</name>
        <dbReference type="ChEBI" id="CHEBI:29033"/>
    </cofactor>
</comment>
<name>A0A1I9GC71_BRUMA</name>
<evidence type="ECO:0000313" key="13">
    <source>
        <dbReference type="EMBL" id="CRZ22536.1"/>
    </source>
</evidence>
<evidence type="ECO:0000256" key="9">
    <source>
        <dbReference type="ARBA" id="ARBA00023136"/>
    </source>
</evidence>
<dbReference type="InterPro" id="IPR015876">
    <property type="entry name" value="Acyl-CoA_DS"/>
</dbReference>
<evidence type="ECO:0000256" key="5">
    <source>
        <dbReference type="ARBA" id="ARBA00022832"/>
    </source>
</evidence>
<keyword evidence="3 11" id="KW-0444">Lipid biosynthesis</keyword>
<reference evidence="13" key="2">
    <citation type="submission" date="2012-12" db="EMBL/GenBank/DDBJ databases">
        <authorList>
            <consortium name="WormBase Consortium"/>
            <person name="Ghedin E."/>
            <person name="Paulini M."/>
        </authorList>
    </citation>
    <scope>NUCLEOTIDE SEQUENCE</scope>
    <source>
        <strain evidence="13">FR3</strain>
    </source>
</reference>
<accession>A0A1I9GC71</accession>
<comment type="similarity">
    <text evidence="2 11">Belongs to the fatty acid desaturase type 1 family.</text>
</comment>
<dbReference type="GO" id="GO:0006636">
    <property type="term" value="P:unsaturated fatty acid biosynthetic process"/>
    <property type="evidence" value="ECO:0007669"/>
    <property type="project" value="TreeGrafter"/>
</dbReference>
<sequence length="347" mass="40652">MVSETETVGAVTDNCMDEVDMETMKVVQEQFLSADANEIKEVSEHSKQVKFKTQIVWRNVALFSALHVASLVGIYQFIFLAKWPTLFWYCTCWLMGVMGITAGAHRLWSHRSYKARWPARLFLMFCNSMAFQASFLPFNDVIEWSRDHRCHHKWTDTDADPHNTTRGMFFAHMGWLMVRKHPEVKRKGSQLDLSDLFNDPILAFQRKHYLKTVLFAWFIVPTFVPMYFWGESFMVALYTCTLLRYCSTLHGTWLINSLAHKYGFKPYNPNITPVESLWLAVTAMGEGGHNYHHTFPQDYRTSEYVLHFNVTKLFIDILFFLGLAYDMKVVPQEIIERQKAKYVKKCN</sequence>
<evidence type="ECO:0000256" key="6">
    <source>
        <dbReference type="ARBA" id="ARBA00022989"/>
    </source>
</evidence>
<feature type="transmembrane region" description="Helical" evidence="12">
    <location>
        <begin position="60"/>
        <end position="80"/>
    </location>
</feature>
<dbReference type="PANTHER" id="PTHR11351:SF31">
    <property type="entry name" value="DESATURASE 1, ISOFORM A-RELATED"/>
    <property type="match status" value="1"/>
</dbReference>
<evidence type="ECO:0000256" key="1">
    <source>
        <dbReference type="ARBA" id="ARBA00004141"/>
    </source>
</evidence>
<dbReference type="PANTHER" id="PTHR11351">
    <property type="entry name" value="ACYL-COA DESATURASE"/>
    <property type="match status" value="1"/>
</dbReference>
<reference evidence="13" key="1">
    <citation type="journal article" date="2007" name="Science">
        <title>Draft genome of the filarial nematode parasite Brugia malayi.</title>
        <authorList>
            <person name="Ghedin E."/>
            <person name="Wang S."/>
            <person name="Spiro D."/>
            <person name="Caler E."/>
            <person name="Zhao Q."/>
            <person name="Crabtree J."/>
            <person name="Allen J.E."/>
            <person name="Delcher A.L."/>
            <person name="Guiliano D.B."/>
            <person name="Miranda-Saavedra D."/>
            <person name="Angiuoli S.V."/>
            <person name="Creasy T."/>
            <person name="Amedeo P."/>
            <person name="Haas B."/>
            <person name="El-Sayed N.M."/>
            <person name="Wortman J.R."/>
            <person name="Feldblyum T."/>
            <person name="Tallon L."/>
            <person name="Schatz M."/>
            <person name="Shumway M."/>
            <person name="Koo H."/>
            <person name="Salzberg S.L."/>
            <person name="Schobel S."/>
            <person name="Pertea M."/>
            <person name="Pop M."/>
            <person name="White O."/>
            <person name="Barton G.J."/>
            <person name="Carlow C.K."/>
            <person name="Crawford M.J."/>
            <person name="Daub J."/>
            <person name="Dimmic M.W."/>
            <person name="Estes C.F."/>
            <person name="Foster J.M."/>
            <person name="Ganatra M."/>
            <person name="Gregory W.F."/>
            <person name="Johnson N.M."/>
            <person name="Jin J."/>
            <person name="Komuniecki R."/>
            <person name="Korf I."/>
            <person name="Kumar S."/>
            <person name="Laney S."/>
            <person name="Li B.W."/>
            <person name="Li W."/>
            <person name="Lindblom T.H."/>
            <person name="Lustigman S."/>
            <person name="Ma D."/>
            <person name="Maina C.V."/>
            <person name="Martin D.M."/>
            <person name="McCarter J.P."/>
            <person name="McReynolds L."/>
            <person name="Mitreva M."/>
            <person name="Nutman T.B."/>
            <person name="Parkinson J."/>
            <person name="Peregrin-Alvarez J.M."/>
            <person name="Poole C."/>
            <person name="Ren Q."/>
            <person name="Saunders L."/>
            <person name="Sluder A.E."/>
            <person name="Smith K."/>
            <person name="Stanke M."/>
            <person name="Unnasch T.R."/>
            <person name="Ware J."/>
            <person name="Wei A.D."/>
            <person name="Weil G."/>
            <person name="Williams D.J."/>
            <person name="Zhang Y."/>
            <person name="Williams S.A."/>
            <person name="Fraser-Liggett C."/>
            <person name="Slatko B."/>
            <person name="Blaxter M.L."/>
            <person name="Scott A.L."/>
        </authorList>
    </citation>
    <scope>NUCLEOTIDE SEQUENCE</scope>
    <source>
        <strain evidence="13">FR3</strain>
    </source>
</reference>
<keyword evidence="9 12" id="KW-0472">Membrane</keyword>
<dbReference type="GO" id="GO:0005506">
    <property type="term" value="F:iron ion binding"/>
    <property type="evidence" value="ECO:0007669"/>
    <property type="project" value="TreeGrafter"/>
</dbReference>
<keyword evidence="8" id="KW-0443">Lipid metabolism</keyword>
<dbReference type="GO" id="GO:0004768">
    <property type="term" value="F:stearoyl-CoA 9-desaturase activity"/>
    <property type="evidence" value="ECO:0007669"/>
    <property type="project" value="TreeGrafter"/>
</dbReference>
<dbReference type="EMBL" id="LN856476">
    <property type="protein sequence ID" value="CRZ22536.1"/>
    <property type="molecule type" value="Genomic_DNA"/>
</dbReference>
<gene>
    <name evidence="13 14" type="ORF">Bm6090</name>
    <name evidence="13" type="ORF">BM_Bm6090</name>
</gene>
<evidence type="ECO:0000313" key="14">
    <source>
        <dbReference type="WormBase" id="Bm6090"/>
    </source>
</evidence>
<evidence type="ECO:0000256" key="4">
    <source>
        <dbReference type="ARBA" id="ARBA00022692"/>
    </source>
</evidence>
<keyword evidence="6 12" id="KW-1133">Transmembrane helix</keyword>
<evidence type="ECO:0000256" key="10">
    <source>
        <dbReference type="ARBA" id="ARBA00023160"/>
    </source>
</evidence>
<keyword evidence="4 11" id="KW-0812">Transmembrane</keyword>
<protein>
    <submittedName>
        <fullName evidence="13">Bm6090</fullName>
    </submittedName>
</protein>
<dbReference type="WormBase" id="Bm6090">
    <property type="protein sequence ID" value="BM23285"/>
    <property type="gene ID" value="WBGene00226351"/>
</dbReference>
<feature type="transmembrane region" description="Helical" evidence="12">
    <location>
        <begin position="209"/>
        <end position="229"/>
    </location>
</feature>